<keyword evidence="7" id="KW-0902">Two-component regulatory system</keyword>
<keyword evidence="8" id="KW-0472">Membrane</keyword>
<dbReference type="InterPro" id="IPR003594">
    <property type="entry name" value="HATPase_dom"/>
</dbReference>
<dbReference type="CDD" id="cd16917">
    <property type="entry name" value="HATPase_UhpB-NarQ-NarX-like"/>
    <property type="match status" value="1"/>
</dbReference>
<evidence type="ECO:0000256" key="9">
    <source>
        <dbReference type="SAM" id="MobiDB-lite"/>
    </source>
</evidence>
<dbReference type="Proteomes" id="UP000638313">
    <property type="component" value="Unassembled WGS sequence"/>
</dbReference>
<comment type="caution">
    <text evidence="11">The sequence shown here is derived from an EMBL/GenBank/DDBJ whole genome shotgun (WGS) entry which is preliminary data.</text>
</comment>
<reference evidence="11" key="1">
    <citation type="journal article" date="2014" name="Int. J. Syst. Evol. Microbiol.">
        <title>Complete genome sequence of Corynebacterium casei LMG S-19264T (=DSM 44701T), isolated from a smear-ripened cheese.</title>
        <authorList>
            <consortium name="US DOE Joint Genome Institute (JGI-PGF)"/>
            <person name="Walter F."/>
            <person name="Albersmeier A."/>
            <person name="Kalinowski J."/>
            <person name="Ruckert C."/>
        </authorList>
    </citation>
    <scope>NUCLEOTIDE SEQUENCE</scope>
    <source>
        <strain evidence="11">JCM 4059</strain>
    </source>
</reference>
<name>A0A919B3N1_9ACTN</name>
<feature type="domain" description="Histidine kinase" evidence="10">
    <location>
        <begin position="304"/>
        <end position="388"/>
    </location>
</feature>
<keyword evidence="12" id="KW-1185">Reference proteome</keyword>
<dbReference type="SUPFAM" id="SSF55874">
    <property type="entry name" value="ATPase domain of HSP90 chaperone/DNA topoisomerase II/histidine kinase"/>
    <property type="match status" value="1"/>
</dbReference>
<protein>
    <recommendedName>
        <fullName evidence="10">Histidine kinase domain-containing protein</fullName>
    </recommendedName>
</protein>
<evidence type="ECO:0000256" key="8">
    <source>
        <dbReference type="ARBA" id="ARBA00023136"/>
    </source>
</evidence>
<dbReference type="GO" id="GO:0005886">
    <property type="term" value="C:plasma membrane"/>
    <property type="evidence" value="ECO:0007669"/>
    <property type="project" value="UniProtKB-SubCell"/>
</dbReference>
<comment type="subcellular location">
    <subcellularLocation>
        <location evidence="1">Cell membrane</location>
        <topology evidence="1">Multi-pass membrane protein</topology>
    </subcellularLocation>
</comment>
<keyword evidence="5" id="KW-0418">Kinase</keyword>
<evidence type="ECO:0000256" key="7">
    <source>
        <dbReference type="ARBA" id="ARBA00023012"/>
    </source>
</evidence>
<dbReference type="InterPro" id="IPR050482">
    <property type="entry name" value="Sensor_HK_TwoCompSys"/>
</dbReference>
<dbReference type="Gene3D" id="3.30.565.10">
    <property type="entry name" value="Histidine kinase-like ATPase, C-terminal domain"/>
    <property type="match status" value="1"/>
</dbReference>
<keyword evidence="2" id="KW-1003">Cell membrane</keyword>
<reference evidence="11" key="2">
    <citation type="submission" date="2020-09" db="EMBL/GenBank/DDBJ databases">
        <authorList>
            <person name="Sun Q."/>
            <person name="Ohkuma M."/>
        </authorList>
    </citation>
    <scope>NUCLEOTIDE SEQUENCE</scope>
    <source>
        <strain evidence="11">JCM 4059</strain>
    </source>
</reference>
<gene>
    <name evidence="11" type="ORF">GCM10010218_23870</name>
</gene>
<dbReference type="PANTHER" id="PTHR24421">
    <property type="entry name" value="NITRATE/NITRITE SENSOR PROTEIN NARX-RELATED"/>
    <property type="match status" value="1"/>
</dbReference>
<dbReference type="SMART" id="SM00387">
    <property type="entry name" value="HATPase_c"/>
    <property type="match status" value="1"/>
</dbReference>
<keyword evidence="3" id="KW-0808">Transferase</keyword>
<dbReference type="PANTHER" id="PTHR24421:SF37">
    <property type="entry name" value="SENSOR HISTIDINE KINASE NARS"/>
    <property type="match status" value="1"/>
</dbReference>
<keyword evidence="4" id="KW-0812">Transmembrane</keyword>
<dbReference type="AlphaFoldDB" id="A0A919B3N1"/>
<dbReference type="Pfam" id="PF07730">
    <property type="entry name" value="HisKA_3"/>
    <property type="match status" value="1"/>
</dbReference>
<dbReference type="GO" id="GO:0046983">
    <property type="term" value="F:protein dimerization activity"/>
    <property type="evidence" value="ECO:0007669"/>
    <property type="project" value="InterPro"/>
</dbReference>
<evidence type="ECO:0000256" key="1">
    <source>
        <dbReference type="ARBA" id="ARBA00004651"/>
    </source>
</evidence>
<evidence type="ECO:0000256" key="2">
    <source>
        <dbReference type="ARBA" id="ARBA00022475"/>
    </source>
</evidence>
<dbReference type="InterPro" id="IPR005467">
    <property type="entry name" value="His_kinase_dom"/>
</dbReference>
<dbReference type="Pfam" id="PF02518">
    <property type="entry name" value="HATPase_c"/>
    <property type="match status" value="1"/>
</dbReference>
<evidence type="ECO:0000256" key="4">
    <source>
        <dbReference type="ARBA" id="ARBA00022692"/>
    </source>
</evidence>
<dbReference type="InterPro" id="IPR011712">
    <property type="entry name" value="Sig_transdc_His_kin_sub3_dim/P"/>
</dbReference>
<accession>A0A919B3N1</accession>
<evidence type="ECO:0000259" key="10">
    <source>
        <dbReference type="PROSITE" id="PS50109"/>
    </source>
</evidence>
<dbReference type="InterPro" id="IPR036890">
    <property type="entry name" value="HATPase_C_sf"/>
</dbReference>
<evidence type="ECO:0000256" key="5">
    <source>
        <dbReference type="ARBA" id="ARBA00022777"/>
    </source>
</evidence>
<dbReference type="PROSITE" id="PS50109">
    <property type="entry name" value="HIS_KIN"/>
    <property type="match status" value="1"/>
</dbReference>
<dbReference type="EMBL" id="BNBD01000004">
    <property type="protein sequence ID" value="GHF42008.1"/>
    <property type="molecule type" value="Genomic_DNA"/>
</dbReference>
<evidence type="ECO:0000256" key="3">
    <source>
        <dbReference type="ARBA" id="ARBA00022679"/>
    </source>
</evidence>
<proteinExistence type="predicted"/>
<keyword evidence="6" id="KW-1133">Transmembrane helix</keyword>
<evidence type="ECO:0000313" key="12">
    <source>
        <dbReference type="Proteomes" id="UP000638313"/>
    </source>
</evidence>
<feature type="region of interest" description="Disordered" evidence="9">
    <location>
        <begin position="1"/>
        <end position="21"/>
    </location>
</feature>
<evidence type="ECO:0000256" key="6">
    <source>
        <dbReference type="ARBA" id="ARBA00022989"/>
    </source>
</evidence>
<evidence type="ECO:0000313" key="11">
    <source>
        <dbReference type="EMBL" id="GHF42008.1"/>
    </source>
</evidence>
<sequence>MARGHGLRAVSRGGDGSAGAPDRHAAVVEAILRAYADALRRTGNVLVTDPELWQGCERQARGIVRDCLRALDGEPRQLTEDVEFDSMALGARRALQHVPAEESVAASHVLFDTVFQALTDPARGLLRGDGDRDGGGDGNRDGGDGTARLASAVASLHHSIKIRVQAAFIGYEAFVAHSVGEADSTRRAQLAGDLHDRVGGGLSLALRCLELYEAERGTEAKTGDGAPKKNRDRLEEAKRALLDAIWFTRELVTGLQSAPPEAGLRVRLEEYAATAAAGSVDVGVRVNGDEDWVPGAVREEVFLVAREGLRNALRHAGASVVGVEVDVTPQSVAGVVADDGRGFVVDGARGGGGLASMRDRVRALGGELTVHSRVGRGTCVVFRVPLHRGGRRGDDR</sequence>
<dbReference type="GO" id="GO:0000155">
    <property type="term" value="F:phosphorelay sensor kinase activity"/>
    <property type="evidence" value="ECO:0007669"/>
    <property type="project" value="InterPro"/>
</dbReference>
<organism evidence="11 12">
    <name type="scientific">Streptomyces mashuensis</name>
    <dbReference type="NCBI Taxonomy" id="33904"/>
    <lineage>
        <taxon>Bacteria</taxon>
        <taxon>Bacillati</taxon>
        <taxon>Actinomycetota</taxon>
        <taxon>Actinomycetes</taxon>
        <taxon>Kitasatosporales</taxon>
        <taxon>Streptomycetaceae</taxon>
        <taxon>Streptomyces</taxon>
    </lineage>
</organism>